<dbReference type="EMBL" id="BMIA01000001">
    <property type="protein sequence ID" value="GGH31009.1"/>
    <property type="molecule type" value="Genomic_DNA"/>
</dbReference>
<sequence length="57" mass="6828">MNLFMQMVHDNGTDDNYKHEVEILSTEVHHHEDHTFEGSEFMDDALRMHEQLLDDDQ</sequence>
<proteinExistence type="predicted"/>
<organism evidence="1 2">
    <name type="scientific">Dyadobacter endophyticus</name>
    <dbReference type="NCBI Taxonomy" id="1749036"/>
    <lineage>
        <taxon>Bacteria</taxon>
        <taxon>Pseudomonadati</taxon>
        <taxon>Bacteroidota</taxon>
        <taxon>Cytophagia</taxon>
        <taxon>Cytophagales</taxon>
        <taxon>Spirosomataceae</taxon>
        <taxon>Dyadobacter</taxon>
    </lineage>
</organism>
<name>A0ABQ1YNC3_9BACT</name>
<comment type="caution">
    <text evidence="1">The sequence shown here is derived from an EMBL/GenBank/DDBJ whole genome shotgun (WGS) entry which is preliminary data.</text>
</comment>
<evidence type="ECO:0000313" key="1">
    <source>
        <dbReference type="EMBL" id="GGH31009.1"/>
    </source>
</evidence>
<dbReference type="Proteomes" id="UP000600214">
    <property type="component" value="Unassembled WGS sequence"/>
</dbReference>
<evidence type="ECO:0000313" key="2">
    <source>
        <dbReference type="Proteomes" id="UP000600214"/>
    </source>
</evidence>
<keyword evidence="2" id="KW-1185">Reference proteome</keyword>
<reference evidence="2" key="1">
    <citation type="journal article" date="2019" name="Int. J. Syst. Evol. Microbiol.">
        <title>The Global Catalogue of Microorganisms (GCM) 10K type strain sequencing project: providing services to taxonomists for standard genome sequencing and annotation.</title>
        <authorList>
            <consortium name="The Broad Institute Genomics Platform"/>
            <consortium name="The Broad Institute Genome Sequencing Center for Infectious Disease"/>
            <person name="Wu L."/>
            <person name="Ma J."/>
        </authorList>
    </citation>
    <scope>NUCLEOTIDE SEQUENCE [LARGE SCALE GENOMIC DNA]</scope>
    <source>
        <strain evidence="2">CGMCC 1.15288</strain>
    </source>
</reference>
<protein>
    <submittedName>
        <fullName evidence="1">Uncharacterized protein</fullName>
    </submittedName>
</protein>
<accession>A0ABQ1YNC3</accession>
<dbReference type="RefSeq" id="WP_188931145.1">
    <property type="nucleotide sequence ID" value="NZ_BMIA01000001.1"/>
</dbReference>
<gene>
    <name evidence="1" type="ORF">GCM10007423_19550</name>
</gene>